<evidence type="ECO:0000256" key="4">
    <source>
        <dbReference type="ARBA" id="ARBA00023163"/>
    </source>
</evidence>
<keyword evidence="6" id="KW-0175">Coiled coil</keyword>
<accession>A0A5E4M297</accession>
<name>A0A5E4M297_9HEMI</name>
<evidence type="ECO:0000256" key="1">
    <source>
        <dbReference type="ARBA" id="ARBA00011764"/>
    </source>
</evidence>
<gene>
    <name evidence="9" type="ORF">CINCED_3A025784</name>
</gene>
<feature type="region of interest" description="Disordered" evidence="7">
    <location>
        <begin position="88"/>
        <end position="129"/>
    </location>
</feature>
<evidence type="ECO:0000259" key="8">
    <source>
        <dbReference type="Pfam" id="PF13873"/>
    </source>
</evidence>
<dbReference type="AlphaFoldDB" id="A0A5E4M297"/>
<evidence type="ECO:0000313" key="9">
    <source>
        <dbReference type="EMBL" id="VVC26281.1"/>
    </source>
</evidence>
<evidence type="ECO:0000256" key="5">
    <source>
        <dbReference type="ARBA" id="ARBA00025466"/>
    </source>
</evidence>
<proteinExistence type="predicted"/>
<sequence length="219" mass="25790">MSENSYKLKKHGQRERGKNFCSSEKDLLLELLLPHKSVVENVKTDAVSNQLKADVWSEVTIMFNLNQTSGIRTTLQLKNLYDSLKRGARRGKNDNKIEENNDKSDNNEVQDPVQLKTEGEFNNSKQNNSTRKVYDGCSILYNKRLSQTENNLKYEEELHRIKIKKANAELEVSELERTFLIQKMRYENEKLESELRQNKLREEILLLELKHKKKMFNLE</sequence>
<keyword evidence="3" id="KW-0805">Transcription regulation</keyword>
<organism evidence="9 10">
    <name type="scientific">Cinara cedri</name>
    <dbReference type="NCBI Taxonomy" id="506608"/>
    <lineage>
        <taxon>Eukaryota</taxon>
        <taxon>Metazoa</taxon>
        <taxon>Ecdysozoa</taxon>
        <taxon>Arthropoda</taxon>
        <taxon>Hexapoda</taxon>
        <taxon>Insecta</taxon>
        <taxon>Pterygota</taxon>
        <taxon>Neoptera</taxon>
        <taxon>Paraneoptera</taxon>
        <taxon>Hemiptera</taxon>
        <taxon>Sternorrhyncha</taxon>
        <taxon>Aphidomorpha</taxon>
        <taxon>Aphidoidea</taxon>
        <taxon>Aphididae</taxon>
        <taxon>Lachninae</taxon>
        <taxon>Cinara</taxon>
    </lineage>
</organism>
<dbReference type="GO" id="GO:0003677">
    <property type="term" value="F:DNA binding"/>
    <property type="evidence" value="ECO:0007669"/>
    <property type="project" value="UniProtKB-KW"/>
</dbReference>
<keyword evidence="9" id="KW-0238">DNA-binding</keyword>
<dbReference type="InterPro" id="IPR028002">
    <property type="entry name" value="Myb_DNA-bind_5"/>
</dbReference>
<evidence type="ECO:0000256" key="7">
    <source>
        <dbReference type="SAM" id="MobiDB-lite"/>
    </source>
</evidence>
<evidence type="ECO:0000256" key="2">
    <source>
        <dbReference type="ARBA" id="ARBA00016807"/>
    </source>
</evidence>
<reference evidence="9 10" key="1">
    <citation type="submission" date="2019-08" db="EMBL/GenBank/DDBJ databases">
        <authorList>
            <person name="Alioto T."/>
            <person name="Alioto T."/>
            <person name="Gomez Garrido J."/>
        </authorList>
    </citation>
    <scope>NUCLEOTIDE SEQUENCE [LARGE SCALE GENOMIC DNA]</scope>
</reference>
<protein>
    <recommendedName>
        <fullName evidence="2">Regulatory protein zeste</fullName>
    </recommendedName>
</protein>
<comment type="function">
    <text evidence="5">Involved in transvection phenomena (= synapsis-dependent gene expression), where the synaptic pairing of chromosomes carrying genes with which zeste interacts influences the expression of these genes. Zeste binds to DNA and stimulates transcription from a nearby promoter.</text>
</comment>
<evidence type="ECO:0000256" key="3">
    <source>
        <dbReference type="ARBA" id="ARBA00023015"/>
    </source>
</evidence>
<feature type="domain" description="Myb/SANT-like DNA-binding" evidence="8">
    <location>
        <begin position="16"/>
        <end position="90"/>
    </location>
</feature>
<evidence type="ECO:0000313" key="10">
    <source>
        <dbReference type="Proteomes" id="UP000325440"/>
    </source>
</evidence>
<dbReference type="OrthoDB" id="6626591at2759"/>
<evidence type="ECO:0000256" key="6">
    <source>
        <dbReference type="SAM" id="Coils"/>
    </source>
</evidence>
<keyword evidence="4" id="KW-0804">Transcription</keyword>
<dbReference type="Proteomes" id="UP000325440">
    <property type="component" value="Unassembled WGS sequence"/>
</dbReference>
<keyword evidence="10" id="KW-1185">Reference proteome</keyword>
<feature type="compositionally biased region" description="Basic and acidic residues" evidence="7">
    <location>
        <begin position="91"/>
        <end position="106"/>
    </location>
</feature>
<dbReference type="Pfam" id="PF13873">
    <property type="entry name" value="Myb_DNA-bind_5"/>
    <property type="match status" value="1"/>
</dbReference>
<comment type="subunit">
    <text evidence="1">Self-associates forming complexes of several hundred monomers.</text>
</comment>
<feature type="coiled-coil region" evidence="6">
    <location>
        <begin position="151"/>
        <end position="203"/>
    </location>
</feature>
<feature type="compositionally biased region" description="Polar residues" evidence="7">
    <location>
        <begin position="120"/>
        <end position="129"/>
    </location>
</feature>
<dbReference type="EMBL" id="CABPRJ010000029">
    <property type="protein sequence ID" value="VVC26281.1"/>
    <property type="molecule type" value="Genomic_DNA"/>
</dbReference>